<organism evidence="2 3">
    <name type="scientific">Linum tenue</name>
    <dbReference type="NCBI Taxonomy" id="586396"/>
    <lineage>
        <taxon>Eukaryota</taxon>
        <taxon>Viridiplantae</taxon>
        <taxon>Streptophyta</taxon>
        <taxon>Embryophyta</taxon>
        <taxon>Tracheophyta</taxon>
        <taxon>Spermatophyta</taxon>
        <taxon>Magnoliopsida</taxon>
        <taxon>eudicotyledons</taxon>
        <taxon>Gunneridae</taxon>
        <taxon>Pentapetalae</taxon>
        <taxon>rosids</taxon>
        <taxon>fabids</taxon>
        <taxon>Malpighiales</taxon>
        <taxon>Linaceae</taxon>
        <taxon>Linum</taxon>
    </lineage>
</organism>
<name>A0AAV0I4M4_9ROSI</name>
<dbReference type="AlphaFoldDB" id="A0AAV0I4M4"/>
<accession>A0AAV0I4M4</accession>
<reference evidence="2" key="1">
    <citation type="submission" date="2022-08" db="EMBL/GenBank/DDBJ databases">
        <authorList>
            <person name="Gutierrez-Valencia J."/>
        </authorList>
    </citation>
    <scope>NUCLEOTIDE SEQUENCE</scope>
</reference>
<keyword evidence="3" id="KW-1185">Reference proteome</keyword>
<dbReference type="EMBL" id="CAMGYJ010000003">
    <property type="protein sequence ID" value="CAI0392466.1"/>
    <property type="molecule type" value="Genomic_DNA"/>
</dbReference>
<evidence type="ECO:0000313" key="2">
    <source>
        <dbReference type="EMBL" id="CAI0392466.1"/>
    </source>
</evidence>
<gene>
    <name evidence="2" type="ORF">LITE_LOCUS7555</name>
</gene>
<evidence type="ECO:0000313" key="3">
    <source>
        <dbReference type="Proteomes" id="UP001154282"/>
    </source>
</evidence>
<comment type="caution">
    <text evidence="2">The sequence shown here is derived from an EMBL/GenBank/DDBJ whole genome shotgun (WGS) entry which is preliminary data.</text>
</comment>
<sequence>MVRILHGTSDDRVNIFLQIIDYILFRSAAAKQSQTKPFILALMDAFCSPCSRSTSTISGSKGHKRRRRMRMVAKVSGVSPLGNGQSYRSGFRVTTSMEPVVDDGGVGPLTKTSKKSRVQESPAGFL</sequence>
<protein>
    <submittedName>
        <fullName evidence="2">Uncharacterized protein</fullName>
    </submittedName>
</protein>
<feature type="region of interest" description="Disordered" evidence="1">
    <location>
        <begin position="98"/>
        <end position="126"/>
    </location>
</feature>
<evidence type="ECO:0000256" key="1">
    <source>
        <dbReference type="SAM" id="MobiDB-lite"/>
    </source>
</evidence>
<dbReference type="Proteomes" id="UP001154282">
    <property type="component" value="Unassembled WGS sequence"/>
</dbReference>
<proteinExistence type="predicted"/>